<accession>A0A6P6MVQ3</accession>
<dbReference type="GeneID" id="113071526"/>
<dbReference type="InterPro" id="IPR036116">
    <property type="entry name" value="FN3_sf"/>
</dbReference>
<evidence type="ECO:0000256" key="8">
    <source>
        <dbReference type="SAM" id="SignalP"/>
    </source>
</evidence>
<dbReference type="Gene3D" id="2.60.40.10">
    <property type="entry name" value="Immunoglobulins"/>
    <property type="match status" value="2"/>
</dbReference>
<reference evidence="11" key="1">
    <citation type="submission" date="2025-08" db="UniProtKB">
        <authorList>
            <consortium name="RefSeq"/>
        </authorList>
    </citation>
    <scope>IDENTIFICATION</scope>
    <source>
        <strain evidence="11">Wakin</strain>
        <tissue evidence="11">Muscle</tissue>
    </source>
</reference>
<dbReference type="GO" id="GO:0004896">
    <property type="term" value="F:cytokine receptor activity"/>
    <property type="evidence" value="ECO:0007669"/>
    <property type="project" value="InterPro"/>
</dbReference>
<evidence type="ECO:0000256" key="6">
    <source>
        <dbReference type="ARBA" id="ARBA00023170"/>
    </source>
</evidence>
<keyword evidence="4 7" id="KW-1133">Transmembrane helix</keyword>
<dbReference type="InterPro" id="IPR015319">
    <property type="entry name" value="IL-4_rcpt-alpha_N"/>
</dbReference>
<feature type="transmembrane region" description="Helical" evidence="7">
    <location>
        <begin position="228"/>
        <end position="249"/>
    </location>
</feature>
<evidence type="ECO:0000256" key="7">
    <source>
        <dbReference type="SAM" id="Phobius"/>
    </source>
</evidence>
<dbReference type="Proteomes" id="UP000515129">
    <property type="component" value="Unplaced"/>
</dbReference>
<evidence type="ECO:0000313" key="10">
    <source>
        <dbReference type="Proteomes" id="UP000515129"/>
    </source>
</evidence>
<evidence type="ECO:0000259" key="9">
    <source>
        <dbReference type="Pfam" id="PF09238"/>
    </source>
</evidence>
<comment type="subcellular location">
    <subcellularLocation>
        <location evidence="1">Membrane</location>
        <topology evidence="1">Single-pass membrane protein</topology>
    </subcellularLocation>
</comment>
<sequence>MVPTVLLSQIILTLFCQAFCFEPTEKDLKCFNDYEKEIKCSLSTDRLKNCSGYKLNITHNMFQKYNACIFERSHLSDKCECKIQVREFVKAEFYNTTLLEGMDVLLNKTLMTEDFIKPKTPVLSVQKTENGNFNVTWDDQYSDSVASFLESLTINLSYGIKGGIEKISKTVQNTVGSFEIVGKNLQQNTDYVLTATMSTGYNGHSISSDQSAPVEFTAPSSPNEIAKLVIPTLCFGLIVIIFVIFFCILRMKMNWWDKIPKPNIDANLGEEKGHILPPSVMKFSQIHEEIPTLDLHEDMKLYQSLNVSEKGNDEDVCLSLSNDVDADEKCIMKNLIAFTNPLYPTVILDDGSVTPTDEGYQAFPGLTKSTEGQLSSSVSTEQALNASGALKFPQSTGQDPTYVQQSSLHFSPSIQIDSSYQCV</sequence>
<dbReference type="AlphaFoldDB" id="A0A6P6MVQ3"/>
<dbReference type="RefSeq" id="XP_026100662.1">
    <property type="nucleotide sequence ID" value="XM_026244877.1"/>
</dbReference>
<proteinExistence type="predicted"/>
<dbReference type="Pfam" id="PF09238">
    <property type="entry name" value="IL4Ra_N"/>
    <property type="match status" value="1"/>
</dbReference>
<feature type="chain" id="PRO_5027650061" evidence="8">
    <location>
        <begin position="21"/>
        <end position="423"/>
    </location>
</feature>
<evidence type="ECO:0000256" key="1">
    <source>
        <dbReference type="ARBA" id="ARBA00004167"/>
    </source>
</evidence>
<dbReference type="GO" id="GO:0016064">
    <property type="term" value="P:immunoglobulin mediated immune response"/>
    <property type="evidence" value="ECO:0007669"/>
    <property type="project" value="TreeGrafter"/>
</dbReference>
<evidence type="ECO:0000256" key="2">
    <source>
        <dbReference type="ARBA" id="ARBA00022692"/>
    </source>
</evidence>
<feature type="domain" description="Interleukin-4 receptor alpha N-terminal" evidence="9">
    <location>
        <begin position="27"/>
        <end position="110"/>
    </location>
</feature>
<dbReference type="PANTHER" id="PTHR23037:SF42">
    <property type="entry name" value="CYTOKINE RECEPTOR COMMON SUBUNIT GAMMA ISOFORM X1-RELATED"/>
    <property type="match status" value="1"/>
</dbReference>
<dbReference type="OrthoDB" id="8962741at2759"/>
<dbReference type="InterPro" id="IPR013783">
    <property type="entry name" value="Ig-like_fold"/>
</dbReference>
<gene>
    <name evidence="11" type="primary">LOC113071526</name>
</gene>
<protein>
    <submittedName>
        <fullName evidence="11">Uncharacterized protein LOC113071526</fullName>
    </submittedName>
</protein>
<keyword evidence="2 7" id="KW-0812">Transmembrane</keyword>
<dbReference type="PANTHER" id="PTHR23037">
    <property type="entry name" value="CYTOKINE RECEPTOR"/>
    <property type="match status" value="1"/>
</dbReference>
<keyword evidence="3 8" id="KW-0732">Signal</keyword>
<dbReference type="SUPFAM" id="SSF49265">
    <property type="entry name" value="Fibronectin type III"/>
    <property type="match status" value="1"/>
</dbReference>
<dbReference type="GO" id="GO:0009897">
    <property type="term" value="C:external side of plasma membrane"/>
    <property type="evidence" value="ECO:0007669"/>
    <property type="project" value="TreeGrafter"/>
</dbReference>
<evidence type="ECO:0000256" key="3">
    <source>
        <dbReference type="ARBA" id="ARBA00022729"/>
    </source>
</evidence>
<keyword evidence="10" id="KW-1185">Reference proteome</keyword>
<keyword evidence="5 7" id="KW-0472">Membrane</keyword>
<dbReference type="KEGG" id="caua:113071526"/>
<keyword evidence="6" id="KW-0675">Receptor</keyword>
<evidence type="ECO:0000313" key="11">
    <source>
        <dbReference type="RefSeq" id="XP_026100662.1"/>
    </source>
</evidence>
<feature type="signal peptide" evidence="8">
    <location>
        <begin position="1"/>
        <end position="20"/>
    </location>
</feature>
<organism evidence="10 11">
    <name type="scientific">Carassius auratus</name>
    <name type="common">Goldfish</name>
    <dbReference type="NCBI Taxonomy" id="7957"/>
    <lineage>
        <taxon>Eukaryota</taxon>
        <taxon>Metazoa</taxon>
        <taxon>Chordata</taxon>
        <taxon>Craniata</taxon>
        <taxon>Vertebrata</taxon>
        <taxon>Euteleostomi</taxon>
        <taxon>Actinopterygii</taxon>
        <taxon>Neopterygii</taxon>
        <taxon>Teleostei</taxon>
        <taxon>Ostariophysi</taxon>
        <taxon>Cypriniformes</taxon>
        <taxon>Cyprinidae</taxon>
        <taxon>Cyprininae</taxon>
        <taxon>Carassius</taxon>
    </lineage>
</organism>
<evidence type="ECO:0000256" key="4">
    <source>
        <dbReference type="ARBA" id="ARBA00022989"/>
    </source>
</evidence>
<name>A0A6P6MVQ3_CARAU</name>
<dbReference type="GO" id="GO:0002532">
    <property type="term" value="P:production of molecular mediator involved in inflammatory response"/>
    <property type="evidence" value="ECO:0007669"/>
    <property type="project" value="InterPro"/>
</dbReference>
<evidence type="ECO:0000256" key="5">
    <source>
        <dbReference type="ARBA" id="ARBA00023136"/>
    </source>
</evidence>